<dbReference type="NCBIfam" id="TIGR03083">
    <property type="entry name" value="maleylpyruvate isomerase family mycothiol-dependent enzyme"/>
    <property type="match status" value="1"/>
</dbReference>
<dbReference type="Pfam" id="PF11716">
    <property type="entry name" value="MDMPI_N"/>
    <property type="match status" value="1"/>
</dbReference>
<dbReference type="GO" id="GO:0016853">
    <property type="term" value="F:isomerase activity"/>
    <property type="evidence" value="ECO:0007669"/>
    <property type="project" value="UniProtKB-KW"/>
</dbReference>
<dbReference type="InterPro" id="IPR034660">
    <property type="entry name" value="DinB/YfiT-like"/>
</dbReference>
<dbReference type="GO" id="GO:0046872">
    <property type="term" value="F:metal ion binding"/>
    <property type="evidence" value="ECO:0007669"/>
    <property type="project" value="InterPro"/>
</dbReference>
<organism evidence="2 3">
    <name type="scientific">Glycomyces harbinensis</name>
    <dbReference type="NCBI Taxonomy" id="58114"/>
    <lineage>
        <taxon>Bacteria</taxon>
        <taxon>Bacillati</taxon>
        <taxon>Actinomycetota</taxon>
        <taxon>Actinomycetes</taxon>
        <taxon>Glycomycetales</taxon>
        <taxon>Glycomycetaceae</taxon>
        <taxon>Glycomyces</taxon>
    </lineage>
</organism>
<keyword evidence="2" id="KW-0413">Isomerase</keyword>
<reference evidence="3" key="1">
    <citation type="submission" date="2016-10" db="EMBL/GenBank/DDBJ databases">
        <authorList>
            <person name="Varghese N."/>
            <person name="Submissions S."/>
        </authorList>
    </citation>
    <scope>NUCLEOTIDE SEQUENCE [LARGE SCALE GENOMIC DNA]</scope>
    <source>
        <strain evidence="3">CGMCC 4.3516</strain>
    </source>
</reference>
<dbReference type="SUPFAM" id="SSF109854">
    <property type="entry name" value="DinB/YfiT-like putative metalloenzymes"/>
    <property type="match status" value="1"/>
</dbReference>
<dbReference type="OrthoDB" id="5118203at2"/>
<gene>
    <name evidence="2" type="ORF">SAMN05216270_101248</name>
</gene>
<keyword evidence="2" id="KW-0670">Pyruvate</keyword>
<evidence type="ECO:0000313" key="2">
    <source>
        <dbReference type="EMBL" id="SDC98628.1"/>
    </source>
</evidence>
<protein>
    <submittedName>
        <fullName evidence="2">Maleylpyruvate isomerase</fullName>
    </submittedName>
</protein>
<dbReference type="Proteomes" id="UP000198949">
    <property type="component" value="Unassembled WGS sequence"/>
</dbReference>
<sequence>MTTERAELLNVLRVATHRLVVAVERMSQEEAAAPSLLPGWTRGHVITHVARNADALRNLLDWARTGVETPAYRRASDRVADIEEGAGRDVDDLRDDLAESAEAFAADAEMLTDAAWLHEVRVLDGPLFRAALLLPRRLTEVELHHTDLGIGYKAADWTPKFAALRLPDPMAAWREERKSW</sequence>
<name>A0A1G6R254_9ACTN</name>
<dbReference type="Gene3D" id="1.20.120.450">
    <property type="entry name" value="dinb family like domain"/>
    <property type="match status" value="1"/>
</dbReference>
<dbReference type="EMBL" id="FNAD01000001">
    <property type="protein sequence ID" value="SDC98628.1"/>
    <property type="molecule type" value="Genomic_DNA"/>
</dbReference>
<keyword evidence="3" id="KW-1185">Reference proteome</keyword>
<dbReference type="STRING" id="58114.SAMN05216270_101248"/>
<accession>A0A1G6R254</accession>
<evidence type="ECO:0000259" key="1">
    <source>
        <dbReference type="Pfam" id="PF11716"/>
    </source>
</evidence>
<dbReference type="InterPro" id="IPR024344">
    <property type="entry name" value="MDMPI_metal-binding"/>
</dbReference>
<dbReference type="RefSeq" id="WP_091027323.1">
    <property type="nucleotide sequence ID" value="NZ_FNAD01000001.1"/>
</dbReference>
<proteinExistence type="predicted"/>
<evidence type="ECO:0000313" key="3">
    <source>
        <dbReference type="Proteomes" id="UP000198949"/>
    </source>
</evidence>
<dbReference type="InterPro" id="IPR017517">
    <property type="entry name" value="Maleyloyr_isom"/>
</dbReference>
<dbReference type="AlphaFoldDB" id="A0A1G6R254"/>
<feature type="domain" description="Mycothiol-dependent maleylpyruvate isomerase metal-binding" evidence="1">
    <location>
        <begin position="12"/>
        <end position="148"/>
    </location>
</feature>